<dbReference type="GO" id="GO:0008773">
    <property type="term" value="F:[protein-PII] uridylyltransferase activity"/>
    <property type="evidence" value="ECO:0007669"/>
    <property type="project" value="UniProtKB-EC"/>
</dbReference>
<protein>
    <submittedName>
        <fullName evidence="7">[protein-PII] uridylyltransferase</fullName>
        <ecNumber evidence="7">2.7.7.59</ecNumber>
    </submittedName>
</protein>
<organism evidence="7 8">
    <name type="scientific">Corynebacterium poyangense</name>
    <dbReference type="NCBI Taxonomy" id="2684405"/>
    <lineage>
        <taxon>Bacteria</taxon>
        <taxon>Bacillati</taxon>
        <taxon>Actinomycetota</taxon>
        <taxon>Actinomycetes</taxon>
        <taxon>Mycobacteriales</taxon>
        <taxon>Corynebacteriaceae</taxon>
        <taxon>Corynebacterium</taxon>
    </lineage>
</organism>
<evidence type="ECO:0000313" key="7">
    <source>
        <dbReference type="EMBL" id="QNQ90491.1"/>
    </source>
</evidence>
<keyword evidence="4" id="KW-0460">Magnesium</keyword>
<dbReference type="NCBIfam" id="NF001265">
    <property type="entry name" value="PRK00227.1"/>
    <property type="match status" value="1"/>
</dbReference>
<accession>A0A7H0SPL6</accession>
<dbReference type="InterPro" id="IPR043519">
    <property type="entry name" value="NT_sf"/>
</dbReference>
<dbReference type="PANTHER" id="PTHR47320">
    <property type="entry name" value="BIFUNCTIONAL URIDYLYLTRANSFERASE/URIDYLYL-REMOVING ENZYME"/>
    <property type="match status" value="1"/>
</dbReference>
<dbReference type="SUPFAM" id="SSF109604">
    <property type="entry name" value="HD-domain/PDEase-like"/>
    <property type="match status" value="1"/>
</dbReference>
<dbReference type="Pfam" id="PF01966">
    <property type="entry name" value="HD"/>
    <property type="match status" value="1"/>
</dbReference>
<sequence length="705" mass="79039">MTTPPYKRAAQRLQEEEALLWTLPLPEGTALAATGSLARRELTIHSDLDLLLLHEPGCAPTEEELAQIWYPLWDAGKKIDYAVRTPDECGAIVNHDVTAGLALLDLRHISGAEELSLRARQSALKMWRRAMPKNFDAVVDSAIKRWRRAGSVVAMTRPDLKQGRGGLRDADLIRAISLAHLADAPPLGQERELILKIRACLHEHLRRSRDILDPEYAGDIAHDLGYESRYDLIRDLVSAGKKIDEALTEALAGARTLLNRRQPWYRRSSRRRPLELDVVESEGRVTLSREPNFEDPGLPLRVAASATRYGLPIDPGVWARLARTPVPPEPWLKVQSADFIAVLASSEWSPHVVAELDAHGLWERFVPDWQWVRGRRPAEPIHIHSIDNHLLATVAECARRSVQVARPDLLLLGALFHDIGKGYGRPHEQVGAEKVARMAARLGFHYQDRSRVQTLVAEHTTLSRLVAQCDIYDPRTVDTLLEAVHHDILTLELLGVLTEADALATGPGVWNARLERGRDHLIARGREELQRLHYLSPAPPMVRVPGELGVHPECEDGFPVVYWRGEHQRQSIRILALCAAKAWNIEAARMVRVGEQVQAELVVRPTAGRQTIDPNDLIQTYRSGVHTVIPQIQPRPCAIYWHESIIEIRTPDQPGVFGEILRVLPEADWIELKNIGDTLIVRSALSAPINRAETERNVTRALGNS</sequence>
<evidence type="ECO:0000256" key="5">
    <source>
        <dbReference type="ARBA" id="ARBA00023268"/>
    </source>
</evidence>
<dbReference type="EMBL" id="CP046884">
    <property type="protein sequence ID" value="QNQ90491.1"/>
    <property type="molecule type" value="Genomic_DNA"/>
</dbReference>
<gene>
    <name evidence="7" type="ORF">GP475_07455</name>
</gene>
<dbReference type="InterPro" id="IPR006674">
    <property type="entry name" value="HD_domain"/>
</dbReference>
<keyword evidence="3" id="KW-0378">Hydrolase</keyword>
<evidence type="ECO:0000256" key="4">
    <source>
        <dbReference type="ARBA" id="ARBA00022842"/>
    </source>
</evidence>
<name>A0A7H0SPL6_9CORY</name>
<reference evidence="7 8" key="1">
    <citation type="submission" date="2019-12" db="EMBL/GenBank/DDBJ databases">
        <title>Corynebacterium sp. nov., isolated from feces of the Anser Albifrons in China.</title>
        <authorList>
            <person name="Liu Q."/>
        </authorList>
    </citation>
    <scope>NUCLEOTIDE SEQUENCE [LARGE SCALE GENOMIC DNA]</scope>
    <source>
        <strain evidence="7 8">4H37-19</strain>
    </source>
</reference>
<evidence type="ECO:0000256" key="2">
    <source>
        <dbReference type="ARBA" id="ARBA00022695"/>
    </source>
</evidence>
<dbReference type="EC" id="2.7.7.59" evidence="7"/>
<dbReference type="Gene3D" id="1.10.3090.10">
    <property type="entry name" value="cca-adding enzyme, domain 2"/>
    <property type="match status" value="1"/>
</dbReference>
<proteinExistence type="predicted"/>
<keyword evidence="1 7" id="KW-0808">Transferase</keyword>
<keyword evidence="8" id="KW-1185">Reference proteome</keyword>
<feature type="domain" description="HD" evidence="6">
    <location>
        <begin position="386"/>
        <end position="487"/>
    </location>
</feature>
<dbReference type="SUPFAM" id="SSF81301">
    <property type="entry name" value="Nucleotidyltransferase"/>
    <property type="match status" value="1"/>
</dbReference>
<evidence type="ECO:0000256" key="3">
    <source>
        <dbReference type="ARBA" id="ARBA00022801"/>
    </source>
</evidence>
<dbReference type="Proteomes" id="UP000516320">
    <property type="component" value="Chromosome"/>
</dbReference>
<dbReference type="InterPro" id="IPR003607">
    <property type="entry name" value="HD/PDEase_dom"/>
</dbReference>
<dbReference type="KEGG" id="cpoy:GP475_07455"/>
<dbReference type="SMART" id="SM00471">
    <property type="entry name" value="HDc"/>
    <property type="match status" value="1"/>
</dbReference>
<evidence type="ECO:0000256" key="1">
    <source>
        <dbReference type="ARBA" id="ARBA00022679"/>
    </source>
</evidence>
<dbReference type="InterPro" id="IPR010043">
    <property type="entry name" value="UTase/UR"/>
</dbReference>
<dbReference type="GO" id="GO:0016787">
    <property type="term" value="F:hydrolase activity"/>
    <property type="evidence" value="ECO:0007669"/>
    <property type="project" value="UniProtKB-KW"/>
</dbReference>
<evidence type="ECO:0000313" key="8">
    <source>
        <dbReference type="Proteomes" id="UP000516320"/>
    </source>
</evidence>
<dbReference type="AlphaFoldDB" id="A0A7H0SPL6"/>
<dbReference type="PROSITE" id="PS51831">
    <property type="entry name" value="HD"/>
    <property type="match status" value="1"/>
</dbReference>
<dbReference type="PANTHER" id="PTHR47320:SF1">
    <property type="entry name" value="BIFUNCTIONAL URIDYLYLTRANSFERASE_URIDYLYL-REMOVING ENZYME"/>
    <property type="match status" value="1"/>
</dbReference>
<dbReference type="CDD" id="cd00077">
    <property type="entry name" value="HDc"/>
    <property type="match status" value="1"/>
</dbReference>
<dbReference type="RefSeq" id="WP_187973806.1">
    <property type="nucleotide sequence ID" value="NZ_CP046884.1"/>
</dbReference>
<evidence type="ECO:0000259" key="6">
    <source>
        <dbReference type="PROSITE" id="PS51831"/>
    </source>
</evidence>
<keyword evidence="2 7" id="KW-0548">Nucleotidyltransferase</keyword>
<keyword evidence="5" id="KW-0511">Multifunctional enzyme</keyword>